<dbReference type="SUPFAM" id="SSF81296">
    <property type="entry name" value="E set domains"/>
    <property type="match status" value="2"/>
</dbReference>
<evidence type="ECO:0000256" key="1">
    <source>
        <dbReference type="ARBA" id="ARBA00005298"/>
    </source>
</evidence>
<feature type="domain" description="Arrestin C-terminal-like" evidence="4">
    <location>
        <begin position="173"/>
        <end position="306"/>
    </location>
</feature>
<reference evidence="5" key="1">
    <citation type="submission" date="2025-05" db="UniProtKB">
        <authorList>
            <consortium name="EnsemblMetazoa"/>
        </authorList>
    </citation>
    <scope>IDENTIFICATION</scope>
</reference>
<keyword evidence="6" id="KW-1185">Reference proteome</keyword>
<keyword evidence="2" id="KW-0716">Sensory transduction</keyword>
<evidence type="ECO:0000259" key="4">
    <source>
        <dbReference type="SMART" id="SM01017"/>
    </source>
</evidence>
<evidence type="ECO:0000256" key="3">
    <source>
        <dbReference type="SAM" id="MobiDB-lite"/>
    </source>
</evidence>
<dbReference type="InterPro" id="IPR011021">
    <property type="entry name" value="Arrestin-like_N"/>
</dbReference>
<dbReference type="PANTHER" id="PTHR11188:SF176">
    <property type="entry name" value="ARRESTIN DOMAIN-CONTAINING PROTEIN 1"/>
    <property type="match status" value="1"/>
</dbReference>
<dbReference type="SMART" id="SM01017">
    <property type="entry name" value="Arrestin_C"/>
    <property type="match status" value="1"/>
</dbReference>
<accession>A0ABM5JTM0</accession>
<dbReference type="Pfam" id="PF00339">
    <property type="entry name" value="Arrestin_N"/>
    <property type="match status" value="1"/>
</dbReference>
<comment type="similarity">
    <text evidence="1">Belongs to the arrestin family.</text>
</comment>
<dbReference type="InterPro" id="IPR011022">
    <property type="entry name" value="Arrestin_C-like"/>
</dbReference>
<dbReference type="PANTHER" id="PTHR11188">
    <property type="entry name" value="ARRESTIN DOMAIN CONTAINING PROTEIN"/>
    <property type="match status" value="1"/>
</dbReference>
<name>A0ABM5JTM0_DIAVI</name>
<dbReference type="InterPro" id="IPR014756">
    <property type="entry name" value="Ig_E-set"/>
</dbReference>
<dbReference type="GeneID" id="114334669"/>
<evidence type="ECO:0000256" key="2">
    <source>
        <dbReference type="ARBA" id="ARBA00022606"/>
    </source>
</evidence>
<protein>
    <recommendedName>
        <fullName evidence="4">Arrestin C-terminal-like domain-containing protein</fullName>
    </recommendedName>
</protein>
<feature type="compositionally biased region" description="Low complexity" evidence="3">
    <location>
        <begin position="391"/>
        <end position="400"/>
    </location>
</feature>
<organism evidence="5 6">
    <name type="scientific">Diabrotica virgifera virgifera</name>
    <name type="common">western corn rootworm</name>
    <dbReference type="NCBI Taxonomy" id="50390"/>
    <lineage>
        <taxon>Eukaryota</taxon>
        <taxon>Metazoa</taxon>
        <taxon>Ecdysozoa</taxon>
        <taxon>Arthropoda</taxon>
        <taxon>Hexapoda</taxon>
        <taxon>Insecta</taxon>
        <taxon>Pterygota</taxon>
        <taxon>Neoptera</taxon>
        <taxon>Endopterygota</taxon>
        <taxon>Coleoptera</taxon>
        <taxon>Polyphaga</taxon>
        <taxon>Cucujiformia</taxon>
        <taxon>Chrysomeloidea</taxon>
        <taxon>Chrysomelidae</taxon>
        <taxon>Galerucinae</taxon>
        <taxon>Diabroticina</taxon>
        <taxon>Diabroticites</taxon>
        <taxon>Diabrotica</taxon>
    </lineage>
</organism>
<dbReference type="Proteomes" id="UP001652700">
    <property type="component" value="Unplaced"/>
</dbReference>
<dbReference type="Gene3D" id="2.60.40.640">
    <property type="match status" value="2"/>
</dbReference>
<evidence type="ECO:0000313" key="6">
    <source>
        <dbReference type="Proteomes" id="UP001652700"/>
    </source>
</evidence>
<proteinExistence type="inferred from homology"/>
<sequence>MSCRVILSNPGTYKPGDIVYGRVVCDFTSTESFRGIRCKFRGREHTAWTERESYYDSSSKSTKWRTVHYSGDNKFLSVNLNLVGEGTLQAGHYEYEFSFTFPRSGIPNPYNGNYGYIRYYIKANVDKAFAFDYEDEVTLHLIAPINFNDIPHELQLSPVNYQDEKTICCMCCASDPITMDVFLEKEAYVVGEVAKVKVEVTNMSNESISELNLTLKMTIESKTTSPRTHHKYDNELIALTSATGVGAHGQRTYNFDLQIPANTMVPNFAGSYLFKQWCVLNIEAVIPGCHSNLDIDTGIKLGHIPLLGDQLPPPQVRMIPVHEAPGGAFPSPAMYDPSLNPSPYPPEGDKAPPYPTGPAPPGGCVVLNGAGFCVPPPYPEKGMPMMPMPPGGASSSSASAPREDGTPSAPSKADMAKQDSFEMIDDGASEPPPPSYQDSMKGGSPSNPTAPSAPPK</sequence>
<dbReference type="InterPro" id="IPR050357">
    <property type="entry name" value="Arrestin_domain-protein"/>
</dbReference>
<feature type="region of interest" description="Disordered" evidence="3">
    <location>
        <begin position="329"/>
        <end position="357"/>
    </location>
</feature>
<feature type="compositionally biased region" description="Pro residues" evidence="3">
    <location>
        <begin position="340"/>
        <end position="357"/>
    </location>
</feature>
<dbReference type="InterPro" id="IPR014752">
    <property type="entry name" value="Arrestin-like_C"/>
</dbReference>
<feature type="region of interest" description="Disordered" evidence="3">
    <location>
        <begin position="384"/>
        <end position="456"/>
    </location>
</feature>
<dbReference type="RefSeq" id="XP_050501284.1">
    <property type="nucleotide sequence ID" value="XM_050645327.1"/>
</dbReference>
<evidence type="ECO:0000313" key="5">
    <source>
        <dbReference type="EnsemblMetazoa" id="XP_050501284.1"/>
    </source>
</evidence>
<dbReference type="Pfam" id="PF02752">
    <property type="entry name" value="Arrestin_C"/>
    <property type="match status" value="1"/>
</dbReference>
<dbReference type="EnsemblMetazoa" id="XM_050645327.1">
    <property type="protein sequence ID" value="XP_050501284.1"/>
    <property type="gene ID" value="LOC114334669"/>
</dbReference>